<dbReference type="VEuPathDB" id="FungiDB:PHYBLDRAFT_137445"/>
<dbReference type="GO" id="GO:0022857">
    <property type="term" value="F:transmembrane transporter activity"/>
    <property type="evidence" value="ECO:0007669"/>
    <property type="project" value="InterPro"/>
</dbReference>
<gene>
    <name evidence="7" type="ORF">PHYBLDRAFT_137445</name>
</gene>
<reference evidence="8" key="1">
    <citation type="submission" date="2015-06" db="EMBL/GenBank/DDBJ databases">
        <title>Expansion of signal transduction pathways in fungi by whole-genome duplication.</title>
        <authorList>
            <consortium name="DOE Joint Genome Institute"/>
            <person name="Corrochano L.M."/>
            <person name="Kuo A."/>
            <person name="Marcet-Houben M."/>
            <person name="Polaino S."/>
            <person name="Salamov A."/>
            <person name="Villalobos J.M."/>
            <person name="Alvarez M.I."/>
            <person name="Avalos J."/>
            <person name="Benito E.P."/>
            <person name="Benoit I."/>
            <person name="Burger G."/>
            <person name="Camino L.P."/>
            <person name="Canovas D."/>
            <person name="Cerda-Olmedo E."/>
            <person name="Cheng J.-F."/>
            <person name="Dominguez A."/>
            <person name="Elias M."/>
            <person name="Eslava A.P."/>
            <person name="Glaser F."/>
            <person name="Grimwood J."/>
            <person name="Gutierrez G."/>
            <person name="Heitman J."/>
            <person name="Henrissat B."/>
            <person name="Iturriaga E.A."/>
            <person name="Lang B.F."/>
            <person name="Lavin J.L."/>
            <person name="Lee S."/>
            <person name="Li W."/>
            <person name="Lindquist E."/>
            <person name="Lopez-Garcia S."/>
            <person name="Luque E.M."/>
            <person name="Marcos A.T."/>
            <person name="Martin J."/>
            <person name="McCluskey K."/>
            <person name="Medina H.R."/>
            <person name="Miralles-Duran A."/>
            <person name="Miyazaki A."/>
            <person name="Munoz-Torres E."/>
            <person name="Oguiza J.A."/>
            <person name="Ohm R."/>
            <person name="Olmedo M."/>
            <person name="Orejas M."/>
            <person name="Ortiz-Castellanos L."/>
            <person name="Pisabarro A.G."/>
            <person name="Rodriguez-Romero J."/>
            <person name="Ruiz-Herrera J."/>
            <person name="Ruiz-Vazquez R."/>
            <person name="Sanz C."/>
            <person name="Schackwitz W."/>
            <person name="Schmutz J."/>
            <person name="Shahriari M."/>
            <person name="Shelest E."/>
            <person name="Silva-Franco F."/>
            <person name="Soanes D."/>
            <person name="Syed K."/>
            <person name="Tagua V.G."/>
            <person name="Talbot N.J."/>
            <person name="Thon M."/>
            <person name="De vries R.P."/>
            <person name="Wiebenga A."/>
            <person name="Yadav J.S."/>
            <person name="Braun E.L."/>
            <person name="Baker S."/>
            <person name="Garre V."/>
            <person name="Horwitz B."/>
            <person name="Torres-Martinez S."/>
            <person name="Idnurm A."/>
            <person name="Herrera-Estrella A."/>
            <person name="Gabaldon T."/>
            <person name="Grigoriev I.V."/>
        </authorList>
    </citation>
    <scope>NUCLEOTIDE SEQUENCE [LARGE SCALE GENOMIC DNA]</scope>
    <source>
        <strain evidence="8">NRRL 1555(-)</strain>
    </source>
</reference>
<dbReference type="Gene3D" id="1.20.1740.10">
    <property type="entry name" value="Amino acid/polyamine transporter I"/>
    <property type="match status" value="1"/>
</dbReference>
<evidence type="ECO:0000313" key="8">
    <source>
        <dbReference type="Proteomes" id="UP000077315"/>
    </source>
</evidence>
<sequence length="520" mass="57356">MSKLKPQVAQVESLSEKNGDSDISSSNIEHVSGLDYDAQRLQEFGYKQEFKREISMIVLAGFGFSTMAVLPNWLVGFGASLVAGGPSSLWWTWITVSPFVMCIGLSMAEVISAYPLAGGIYSWCYMLSNEEWGPFTSWVSGYVNLSGMLATNMTLAWSCADFVFEIANIHSGVEISSQGAHVGLYCGMLIAGALYSYLGLKCSSYLNVFMMYWVLFGTLIVIITIPAMSPTHTSGEWVFTEFINRTGYDNDGMAFLLGLLQAGWCLIGYGAGAQIVEGTKNADKTAPRGIIICVAGSIIQGAALILPVMFSIQDVEELIDSPYPIATFFERATSRPVAIFFMVILLVTQFGALCNNTFAMGQLIWALARDRCIPQANFWYSLDSRKIPVRGLMLQLLICIVAIMPSFGSPVYWQAIMSTAVICVNVSYGLPFVCRLIWKRNTMQKGPFTLGKFSIPLNIISIVWIIFFAVILCLPQTYPVTPETMNWSCVMISAVVIFATVFWFAAGRYTYKGPMQNIDT</sequence>
<keyword evidence="2" id="KW-0813">Transport</keyword>
<keyword evidence="8" id="KW-1185">Reference proteome</keyword>
<protein>
    <recommendedName>
        <fullName evidence="9">Amino acid permease</fullName>
    </recommendedName>
</protein>
<dbReference type="InterPro" id="IPR004840">
    <property type="entry name" value="Amino_acid_permease_CS"/>
</dbReference>
<name>A0A162T446_PHYB8</name>
<dbReference type="AlphaFoldDB" id="A0A162T446"/>
<evidence type="ECO:0000256" key="4">
    <source>
        <dbReference type="ARBA" id="ARBA00022989"/>
    </source>
</evidence>
<feature type="transmembrane region" description="Helical" evidence="6">
    <location>
        <begin position="210"/>
        <end position="229"/>
    </location>
</feature>
<dbReference type="GO" id="GO:0016020">
    <property type="term" value="C:membrane"/>
    <property type="evidence" value="ECO:0007669"/>
    <property type="project" value="UniProtKB-SubCell"/>
</dbReference>
<feature type="transmembrane region" description="Helical" evidence="6">
    <location>
        <begin position="288"/>
        <end position="312"/>
    </location>
</feature>
<feature type="transmembrane region" description="Helical" evidence="6">
    <location>
        <begin position="90"/>
        <end position="114"/>
    </location>
</feature>
<dbReference type="GeneID" id="28990762"/>
<dbReference type="OrthoDB" id="3257095at2759"/>
<dbReference type="PROSITE" id="PS00218">
    <property type="entry name" value="AMINO_ACID_PERMEASE_1"/>
    <property type="match status" value="1"/>
</dbReference>
<dbReference type="Pfam" id="PF13520">
    <property type="entry name" value="AA_permease_2"/>
    <property type="match status" value="1"/>
</dbReference>
<evidence type="ECO:0008006" key="9">
    <source>
        <dbReference type="Google" id="ProtNLM"/>
    </source>
</evidence>
<keyword evidence="4 6" id="KW-1133">Transmembrane helix</keyword>
<evidence type="ECO:0000256" key="2">
    <source>
        <dbReference type="ARBA" id="ARBA00022448"/>
    </source>
</evidence>
<feature type="transmembrane region" description="Helical" evidence="6">
    <location>
        <begin position="484"/>
        <end position="506"/>
    </location>
</feature>
<dbReference type="STRING" id="763407.A0A162T446"/>
<evidence type="ECO:0000256" key="1">
    <source>
        <dbReference type="ARBA" id="ARBA00004141"/>
    </source>
</evidence>
<keyword evidence="3 6" id="KW-0812">Transmembrane</keyword>
<dbReference type="Proteomes" id="UP000077315">
    <property type="component" value="Unassembled WGS sequence"/>
</dbReference>
<keyword evidence="5 6" id="KW-0472">Membrane</keyword>
<dbReference type="EMBL" id="KV441005">
    <property type="protein sequence ID" value="OAD66132.1"/>
    <property type="molecule type" value="Genomic_DNA"/>
</dbReference>
<dbReference type="PIRSF" id="PIRSF006060">
    <property type="entry name" value="AA_transporter"/>
    <property type="match status" value="1"/>
</dbReference>
<dbReference type="PANTHER" id="PTHR45649:SF26">
    <property type="entry name" value="OS04G0435100 PROTEIN"/>
    <property type="match status" value="1"/>
</dbReference>
<proteinExistence type="predicted"/>
<feature type="transmembrane region" description="Helical" evidence="6">
    <location>
        <begin position="57"/>
        <end position="84"/>
    </location>
</feature>
<dbReference type="PANTHER" id="PTHR45649">
    <property type="entry name" value="AMINO-ACID PERMEASE BAT1"/>
    <property type="match status" value="1"/>
</dbReference>
<feature type="transmembrane region" description="Helical" evidence="6">
    <location>
        <begin position="178"/>
        <end position="198"/>
    </location>
</feature>
<organism evidence="7 8">
    <name type="scientific">Phycomyces blakesleeanus (strain ATCC 8743b / DSM 1359 / FGSC 10004 / NBRC 33097 / NRRL 1555)</name>
    <dbReference type="NCBI Taxonomy" id="763407"/>
    <lineage>
        <taxon>Eukaryota</taxon>
        <taxon>Fungi</taxon>
        <taxon>Fungi incertae sedis</taxon>
        <taxon>Mucoromycota</taxon>
        <taxon>Mucoromycotina</taxon>
        <taxon>Mucoromycetes</taxon>
        <taxon>Mucorales</taxon>
        <taxon>Phycomycetaceae</taxon>
        <taxon>Phycomyces</taxon>
    </lineage>
</organism>
<dbReference type="InterPro" id="IPR002293">
    <property type="entry name" value="AA/rel_permease1"/>
</dbReference>
<comment type="subcellular location">
    <subcellularLocation>
        <location evidence="1">Membrane</location>
        <topology evidence="1">Multi-pass membrane protein</topology>
    </subcellularLocation>
</comment>
<feature type="transmembrane region" description="Helical" evidence="6">
    <location>
        <begin position="389"/>
        <end position="407"/>
    </location>
</feature>
<feature type="transmembrane region" description="Helical" evidence="6">
    <location>
        <begin position="337"/>
        <end position="368"/>
    </location>
</feature>
<accession>A0A162T446</accession>
<feature type="transmembrane region" description="Helical" evidence="6">
    <location>
        <begin position="459"/>
        <end position="478"/>
    </location>
</feature>
<evidence type="ECO:0000256" key="5">
    <source>
        <dbReference type="ARBA" id="ARBA00023136"/>
    </source>
</evidence>
<evidence type="ECO:0000256" key="6">
    <source>
        <dbReference type="SAM" id="Phobius"/>
    </source>
</evidence>
<dbReference type="RefSeq" id="XP_018284172.1">
    <property type="nucleotide sequence ID" value="XM_018429856.1"/>
</dbReference>
<feature type="transmembrane region" description="Helical" evidence="6">
    <location>
        <begin position="254"/>
        <end position="276"/>
    </location>
</feature>
<dbReference type="GO" id="GO:0006865">
    <property type="term" value="P:amino acid transport"/>
    <property type="evidence" value="ECO:0007669"/>
    <property type="project" value="InterPro"/>
</dbReference>
<evidence type="ECO:0000313" key="7">
    <source>
        <dbReference type="EMBL" id="OAD66132.1"/>
    </source>
</evidence>
<feature type="transmembrane region" description="Helical" evidence="6">
    <location>
        <begin position="135"/>
        <end position="158"/>
    </location>
</feature>
<feature type="transmembrane region" description="Helical" evidence="6">
    <location>
        <begin position="413"/>
        <end position="438"/>
    </location>
</feature>
<dbReference type="InParanoid" id="A0A162T446"/>
<evidence type="ECO:0000256" key="3">
    <source>
        <dbReference type="ARBA" id="ARBA00022692"/>
    </source>
</evidence>